<gene>
    <name evidence="2" type="ORF">NLS_LOCUS1525</name>
</gene>
<dbReference type="Proteomes" id="UP000277928">
    <property type="component" value="Unassembled WGS sequence"/>
</dbReference>
<accession>A0A3P6U0N2</accession>
<keyword evidence="3" id="KW-1185">Reference proteome</keyword>
<evidence type="ECO:0000256" key="1">
    <source>
        <dbReference type="SAM" id="MobiDB-lite"/>
    </source>
</evidence>
<organism evidence="2 3">
    <name type="scientific">Litomosoides sigmodontis</name>
    <name type="common">Filarial nematode worm</name>
    <dbReference type="NCBI Taxonomy" id="42156"/>
    <lineage>
        <taxon>Eukaryota</taxon>
        <taxon>Metazoa</taxon>
        <taxon>Ecdysozoa</taxon>
        <taxon>Nematoda</taxon>
        <taxon>Chromadorea</taxon>
        <taxon>Rhabditida</taxon>
        <taxon>Spirurina</taxon>
        <taxon>Spiruromorpha</taxon>
        <taxon>Filarioidea</taxon>
        <taxon>Onchocercidae</taxon>
        <taxon>Litomosoides</taxon>
    </lineage>
</organism>
<dbReference type="OrthoDB" id="10568278at2759"/>
<proteinExistence type="predicted"/>
<protein>
    <submittedName>
        <fullName evidence="2">Uncharacterized protein</fullName>
    </submittedName>
</protein>
<evidence type="ECO:0000313" key="3">
    <source>
        <dbReference type="Proteomes" id="UP000277928"/>
    </source>
</evidence>
<sequence>MSIASDNSSASTVATSMNSQTIYGTTSTANRNTQCDFEFSRKFEEWLKTIEESEHNNGDEALWKRCDQSDNFGLSPRLIDSNKRPLTSLILTFCHY</sequence>
<dbReference type="AlphaFoldDB" id="A0A3P6U0N2"/>
<dbReference type="STRING" id="42156.A0A3P6U0N2"/>
<reference evidence="2 3" key="1">
    <citation type="submission" date="2018-08" db="EMBL/GenBank/DDBJ databases">
        <authorList>
            <person name="Laetsch R D."/>
            <person name="Stevens L."/>
            <person name="Kumar S."/>
            <person name="Blaxter L. M."/>
        </authorList>
    </citation>
    <scope>NUCLEOTIDE SEQUENCE [LARGE SCALE GENOMIC DNA]</scope>
</reference>
<name>A0A3P6U0N2_LITSI</name>
<feature type="region of interest" description="Disordered" evidence="1">
    <location>
        <begin position="1"/>
        <end position="25"/>
    </location>
</feature>
<dbReference type="EMBL" id="UYRX01000055">
    <property type="protein sequence ID" value="VDK71714.1"/>
    <property type="molecule type" value="Genomic_DNA"/>
</dbReference>
<evidence type="ECO:0000313" key="2">
    <source>
        <dbReference type="EMBL" id="VDK71714.1"/>
    </source>
</evidence>